<dbReference type="PANTHER" id="PTHR19848">
    <property type="entry name" value="WD40 REPEAT PROTEIN"/>
    <property type="match status" value="1"/>
</dbReference>
<dbReference type="PANTHER" id="PTHR19848:SF8">
    <property type="entry name" value="F-BOX AND WD REPEAT DOMAIN CONTAINING 7"/>
    <property type="match status" value="1"/>
</dbReference>
<dbReference type="InterPro" id="IPR020472">
    <property type="entry name" value="WD40_PAC1"/>
</dbReference>
<dbReference type="Proteomes" id="UP001162131">
    <property type="component" value="Unassembled WGS sequence"/>
</dbReference>
<dbReference type="SMART" id="SM00320">
    <property type="entry name" value="WD40"/>
    <property type="match status" value="9"/>
</dbReference>
<dbReference type="SUPFAM" id="SSF141571">
    <property type="entry name" value="Pentapeptide repeat-like"/>
    <property type="match status" value="1"/>
</dbReference>
<dbReference type="Gene3D" id="2.160.20.80">
    <property type="entry name" value="E3 ubiquitin-protein ligase SopA"/>
    <property type="match status" value="1"/>
</dbReference>
<proteinExistence type="predicted"/>
<accession>A0AAU9IT55</accession>
<dbReference type="InterPro" id="IPR015943">
    <property type="entry name" value="WD40/YVTN_repeat-like_dom_sf"/>
</dbReference>
<dbReference type="InterPro" id="IPR024977">
    <property type="entry name" value="Apc4-like_WD40_dom"/>
</dbReference>
<dbReference type="SUPFAM" id="SSF50978">
    <property type="entry name" value="WD40 repeat-like"/>
    <property type="match status" value="2"/>
</dbReference>
<comment type="caution">
    <text evidence="5">The sequence shown here is derived from an EMBL/GenBank/DDBJ whole genome shotgun (WGS) entry which is preliminary data.</text>
</comment>
<name>A0AAU9IT55_9CILI</name>
<reference evidence="5" key="1">
    <citation type="submission" date="2021-09" db="EMBL/GenBank/DDBJ databases">
        <authorList>
            <consortium name="AG Swart"/>
            <person name="Singh M."/>
            <person name="Singh A."/>
            <person name="Seah K."/>
            <person name="Emmerich C."/>
        </authorList>
    </citation>
    <scope>NUCLEOTIDE SEQUENCE</scope>
    <source>
        <strain evidence="5">ATCC30299</strain>
    </source>
</reference>
<evidence type="ECO:0000259" key="4">
    <source>
        <dbReference type="Pfam" id="PF12894"/>
    </source>
</evidence>
<dbReference type="PROSITE" id="PS00678">
    <property type="entry name" value="WD_REPEATS_1"/>
    <property type="match status" value="1"/>
</dbReference>
<evidence type="ECO:0000256" key="2">
    <source>
        <dbReference type="ARBA" id="ARBA00022737"/>
    </source>
</evidence>
<dbReference type="InterPro" id="IPR001680">
    <property type="entry name" value="WD40_rpt"/>
</dbReference>
<dbReference type="InterPro" id="IPR019775">
    <property type="entry name" value="WD40_repeat_CS"/>
</dbReference>
<feature type="domain" description="Anaphase-promoting complex subunit 4-like WD40" evidence="4">
    <location>
        <begin position="191"/>
        <end position="270"/>
    </location>
</feature>
<dbReference type="Gene3D" id="2.130.10.10">
    <property type="entry name" value="YVTN repeat-like/Quinoprotein amine dehydrogenase"/>
    <property type="match status" value="4"/>
</dbReference>
<evidence type="ECO:0000313" key="6">
    <source>
        <dbReference type="Proteomes" id="UP001162131"/>
    </source>
</evidence>
<keyword evidence="2" id="KW-0677">Repeat</keyword>
<evidence type="ECO:0000256" key="3">
    <source>
        <dbReference type="PROSITE-ProRule" id="PRU00221"/>
    </source>
</evidence>
<dbReference type="InterPro" id="IPR001646">
    <property type="entry name" value="5peptide_repeat"/>
</dbReference>
<organism evidence="5 6">
    <name type="scientific">Blepharisma stoltei</name>
    <dbReference type="NCBI Taxonomy" id="1481888"/>
    <lineage>
        <taxon>Eukaryota</taxon>
        <taxon>Sar</taxon>
        <taxon>Alveolata</taxon>
        <taxon>Ciliophora</taxon>
        <taxon>Postciliodesmatophora</taxon>
        <taxon>Heterotrichea</taxon>
        <taxon>Heterotrichida</taxon>
        <taxon>Blepharismidae</taxon>
        <taxon>Blepharisma</taxon>
    </lineage>
</organism>
<dbReference type="Pfam" id="PF00805">
    <property type="entry name" value="Pentapeptide"/>
    <property type="match status" value="1"/>
</dbReference>
<gene>
    <name evidence="5" type="ORF">BSTOLATCC_MIC18917</name>
</gene>
<evidence type="ECO:0000256" key="1">
    <source>
        <dbReference type="ARBA" id="ARBA00022574"/>
    </source>
</evidence>
<keyword evidence="6" id="KW-1185">Reference proteome</keyword>
<feature type="repeat" description="WD" evidence="3">
    <location>
        <begin position="731"/>
        <end position="765"/>
    </location>
</feature>
<dbReference type="PROSITE" id="PS50082">
    <property type="entry name" value="WD_REPEATS_2"/>
    <property type="match status" value="2"/>
</dbReference>
<keyword evidence="1 3" id="KW-0853">WD repeat</keyword>
<dbReference type="PRINTS" id="PR00320">
    <property type="entry name" value="GPROTEINBRPT"/>
</dbReference>
<dbReference type="Pfam" id="PF00400">
    <property type="entry name" value="WD40"/>
    <property type="match status" value="3"/>
</dbReference>
<dbReference type="EMBL" id="CAJZBQ010000018">
    <property type="protein sequence ID" value="CAG9317674.1"/>
    <property type="molecule type" value="Genomic_DNA"/>
</dbReference>
<sequence>MSTHEKSSRWQQAFRVKKSTMAPTNYHLPLSFHINTNKFIAQKIIKEIPNCTTIEFLAKSFINQANFIKNYQLIIFLRIFLTPELKEILFKIILFSRESSALQVAASNAITFLNKCGYSFANKNLEEIQVPYSDLSWGNWINVNFRNSNLTGVNFSNSNIHNSDFSQCQMKNINFGTFVPIETYGFSIITSFTPSGNYLAYVSDKSKINFYKLKSQKIQKTLNFEKYVITSIAFFPNECSLAIGLENGKILIYDWNSNLLIKKLKNKNYKRVSAMIISPCKKYLISVINDKTINFWNLYNYKEVKENFTKVDYFQFILFQFQIYFLIYKKRDKSLHIYSLSIEKQELVKKIIATEENVNSPTITPDGTHLSIGYGGINKISRWKLSNMEKYTHFFESFYFLDKIEWSPCGCCQTNSRGSQSIAFWDVKNQRVKWKMSTNSYMITAYHMSPCGRYIAAITLLSDIASIKIRNIEEESKYPFFKFIWEPVSSLSLSPCGRFLAGIWNSDGAKIWDLVKGQEINFFNRSQGEFTQAVFAPCEDTIAFIRSKEILFMSSKTFKLQKKLSSNDSNDLSFIAFSNCGTMFALGKVNGIIQIWNYNEMQMIKNLKEHANSIYSISFSPCGSKLISASMEIFVLWDLTSFTGILKMDNKNSSCPIIFSPCARFFAGGGENFSILLWKNPNNEIIKIDGHEKTVFSLSFSTCGNYLASGSADKTIKLWKIKEEVYLVKEFKGHLSNVMAVIISYDGKWIISGGSDRTIKIWNIEKEIWGEKEFPNNGDHENCELKNALEWSSLNGDLTIYESNFTHATLSEKNLNIIRSLSKTGESNLSTEPKNKNFNDFKWSL</sequence>
<dbReference type="Pfam" id="PF12894">
    <property type="entry name" value="ANAPC4_WD40"/>
    <property type="match status" value="1"/>
</dbReference>
<protein>
    <recommendedName>
        <fullName evidence="4">Anaphase-promoting complex subunit 4-like WD40 domain-containing protein</fullName>
    </recommendedName>
</protein>
<dbReference type="PROSITE" id="PS50294">
    <property type="entry name" value="WD_REPEATS_REGION"/>
    <property type="match status" value="2"/>
</dbReference>
<dbReference type="CDD" id="cd00200">
    <property type="entry name" value="WD40"/>
    <property type="match status" value="1"/>
</dbReference>
<evidence type="ECO:0000313" key="5">
    <source>
        <dbReference type="EMBL" id="CAG9317674.1"/>
    </source>
</evidence>
<feature type="repeat" description="WD" evidence="3">
    <location>
        <begin position="688"/>
        <end position="729"/>
    </location>
</feature>
<dbReference type="AlphaFoldDB" id="A0AAU9IT55"/>
<dbReference type="InterPro" id="IPR036322">
    <property type="entry name" value="WD40_repeat_dom_sf"/>
</dbReference>